<dbReference type="InterPro" id="IPR005225">
    <property type="entry name" value="Small_GTP-bd"/>
</dbReference>
<dbReference type="PROSITE" id="PS51419">
    <property type="entry name" value="RAB"/>
    <property type="match status" value="1"/>
</dbReference>
<keyword evidence="1" id="KW-0547">Nucleotide-binding</keyword>
<dbReference type="SMART" id="SM00173">
    <property type="entry name" value="RAS"/>
    <property type="match status" value="1"/>
</dbReference>
<proteinExistence type="predicted"/>
<evidence type="ECO:0000313" key="4">
    <source>
        <dbReference type="Proteomes" id="UP000320390"/>
    </source>
</evidence>
<dbReference type="GO" id="GO:0003924">
    <property type="term" value="F:GTPase activity"/>
    <property type="evidence" value="ECO:0007669"/>
    <property type="project" value="InterPro"/>
</dbReference>
<sequence>MIRKKVCLLGSFAVGKTSLVRRFVHSIFSERYHTTIGVKIDKKLVQVRVDDGQLTEVTLVLWDVQGEDRFQSIPTSYYRGSSGLLLVADGTRPQTLDSALQIAETATQSIGKDVPMRLLLNKADLVAQWEVPAPELLRKVGADFAPRVTSAKTGDGVDESFRDLTRALLSGDVP</sequence>
<dbReference type="SUPFAM" id="SSF52540">
    <property type="entry name" value="P-loop containing nucleoside triphosphate hydrolases"/>
    <property type="match status" value="1"/>
</dbReference>
<evidence type="ECO:0000256" key="1">
    <source>
        <dbReference type="ARBA" id="ARBA00022741"/>
    </source>
</evidence>
<evidence type="ECO:0000313" key="3">
    <source>
        <dbReference type="EMBL" id="QDV07097.1"/>
    </source>
</evidence>
<protein>
    <submittedName>
        <fullName evidence="3">Ras family protein</fullName>
    </submittedName>
</protein>
<dbReference type="AlphaFoldDB" id="A0A518ESM4"/>
<dbReference type="NCBIfam" id="TIGR00231">
    <property type="entry name" value="small_GTP"/>
    <property type="match status" value="1"/>
</dbReference>
<dbReference type="SMART" id="SM00175">
    <property type="entry name" value="RAB"/>
    <property type="match status" value="1"/>
</dbReference>
<dbReference type="EMBL" id="CP036434">
    <property type="protein sequence ID" value="QDV07097.1"/>
    <property type="molecule type" value="Genomic_DNA"/>
</dbReference>
<keyword evidence="2" id="KW-0342">GTP-binding</keyword>
<dbReference type="InterPro" id="IPR001806">
    <property type="entry name" value="Small_GTPase"/>
</dbReference>
<organism evidence="3 4">
    <name type="scientific">Saltatorellus ferox</name>
    <dbReference type="NCBI Taxonomy" id="2528018"/>
    <lineage>
        <taxon>Bacteria</taxon>
        <taxon>Pseudomonadati</taxon>
        <taxon>Planctomycetota</taxon>
        <taxon>Planctomycetia</taxon>
        <taxon>Planctomycetia incertae sedis</taxon>
        <taxon>Saltatorellus</taxon>
    </lineage>
</organism>
<gene>
    <name evidence="3" type="ORF">Poly30_26160</name>
</gene>
<dbReference type="SMART" id="SM00174">
    <property type="entry name" value="RHO"/>
    <property type="match status" value="1"/>
</dbReference>
<dbReference type="GO" id="GO:0005525">
    <property type="term" value="F:GTP binding"/>
    <property type="evidence" value="ECO:0007669"/>
    <property type="project" value="UniProtKB-KW"/>
</dbReference>
<dbReference type="InterPro" id="IPR027417">
    <property type="entry name" value="P-loop_NTPase"/>
</dbReference>
<dbReference type="RefSeq" id="WP_145197862.1">
    <property type="nucleotide sequence ID" value="NZ_CP036434.1"/>
</dbReference>
<dbReference type="Pfam" id="PF00071">
    <property type="entry name" value="Ras"/>
    <property type="match status" value="1"/>
</dbReference>
<dbReference type="PANTHER" id="PTHR47977">
    <property type="entry name" value="RAS-RELATED PROTEIN RAB"/>
    <property type="match status" value="1"/>
</dbReference>
<dbReference type="InterPro" id="IPR050227">
    <property type="entry name" value="Rab"/>
</dbReference>
<dbReference type="Proteomes" id="UP000320390">
    <property type="component" value="Chromosome"/>
</dbReference>
<dbReference type="Gene3D" id="3.40.50.300">
    <property type="entry name" value="P-loop containing nucleotide triphosphate hydrolases"/>
    <property type="match status" value="1"/>
</dbReference>
<accession>A0A518ESM4</accession>
<dbReference type="CDD" id="cd00154">
    <property type="entry name" value="Rab"/>
    <property type="match status" value="1"/>
</dbReference>
<evidence type="ECO:0000256" key="2">
    <source>
        <dbReference type="ARBA" id="ARBA00023134"/>
    </source>
</evidence>
<dbReference type="PRINTS" id="PR00449">
    <property type="entry name" value="RASTRNSFRMNG"/>
</dbReference>
<reference evidence="3 4" key="1">
    <citation type="submission" date="2019-02" db="EMBL/GenBank/DDBJ databases">
        <title>Deep-cultivation of Planctomycetes and their phenomic and genomic characterization uncovers novel biology.</title>
        <authorList>
            <person name="Wiegand S."/>
            <person name="Jogler M."/>
            <person name="Boedeker C."/>
            <person name="Pinto D."/>
            <person name="Vollmers J."/>
            <person name="Rivas-Marin E."/>
            <person name="Kohn T."/>
            <person name="Peeters S.H."/>
            <person name="Heuer A."/>
            <person name="Rast P."/>
            <person name="Oberbeckmann S."/>
            <person name="Bunk B."/>
            <person name="Jeske O."/>
            <person name="Meyerdierks A."/>
            <person name="Storesund J.E."/>
            <person name="Kallscheuer N."/>
            <person name="Luecker S."/>
            <person name="Lage O.M."/>
            <person name="Pohl T."/>
            <person name="Merkel B.J."/>
            <person name="Hornburger P."/>
            <person name="Mueller R.-W."/>
            <person name="Bruemmer F."/>
            <person name="Labrenz M."/>
            <person name="Spormann A.M."/>
            <person name="Op den Camp H."/>
            <person name="Overmann J."/>
            <person name="Amann R."/>
            <person name="Jetten M.S.M."/>
            <person name="Mascher T."/>
            <person name="Medema M.H."/>
            <person name="Devos D.P."/>
            <person name="Kaster A.-K."/>
            <person name="Ovreas L."/>
            <person name="Rohde M."/>
            <person name="Galperin M.Y."/>
            <person name="Jogler C."/>
        </authorList>
    </citation>
    <scope>NUCLEOTIDE SEQUENCE [LARGE SCALE GENOMIC DNA]</scope>
    <source>
        <strain evidence="3 4">Poly30</strain>
    </source>
</reference>
<keyword evidence="4" id="KW-1185">Reference proteome</keyword>
<dbReference type="OrthoDB" id="7957980at2"/>
<name>A0A518ESM4_9BACT</name>